<keyword evidence="3" id="KW-1185">Reference proteome</keyword>
<organism evidence="2 3">
    <name type="scientific">Zizania palustris</name>
    <name type="common">Northern wild rice</name>
    <dbReference type="NCBI Taxonomy" id="103762"/>
    <lineage>
        <taxon>Eukaryota</taxon>
        <taxon>Viridiplantae</taxon>
        <taxon>Streptophyta</taxon>
        <taxon>Embryophyta</taxon>
        <taxon>Tracheophyta</taxon>
        <taxon>Spermatophyta</taxon>
        <taxon>Magnoliopsida</taxon>
        <taxon>Liliopsida</taxon>
        <taxon>Poales</taxon>
        <taxon>Poaceae</taxon>
        <taxon>BOP clade</taxon>
        <taxon>Oryzoideae</taxon>
        <taxon>Oryzeae</taxon>
        <taxon>Zizaniinae</taxon>
        <taxon>Zizania</taxon>
    </lineage>
</organism>
<reference evidence="2" key="1">
    <citation type="journal article" date="2021" name="bioRxiv">
        <title>Whole Genome Assembly and Annotation of Northern Wild Rice, Zizania palustris L., Supports a Whole Genome Duplication in the Zizania Genus.</title>
        <authorList>
            <person name="Haas M."/>
            <person name="Kono T."/>
            <person name="Macchietto M."/>
            <person name="Millas R."/>
            <person name="McGilp L."/>
            <person name="Shao M."/>
            <person name="Duquette J."/>
            <person name="Hirsch C.N."/>
            <person name="Kimball J."/>
        </authorList>
    </citation>
    <scope>NUCLEOTIDE SEQUENCE</scope>
    <source>
        <tissue evidence="2">Fresh leaf tissue</tissue>
    </source>
</reference>
<proteinExistence type="predicted"/>
<evidence type="ECO:0000313" key="2">
    <source>
        <dbReference type="EMBL" id="KAG8080693.1"/>
    </source>
</evidence>
<protein>
    <submittedName>
        <fullName evidence="2">Uncharacterized protein</fullName>
    </submittedName>
</protein>
<evidence type="ECO:0000313" key="3">
    <source>
        <dbReference type="Proteomes" id="UP000729402"/>
    </source>
</evidence>
<accession>A0A8J5TEM7</accession>
<feature type="region of interest" description="Disordered" evidence="1">
    <location>
        <begin position="1"/>
        <end position="31"/>
    </location>
</feature>
<evidence type="ECO:0000256" key="1">
    <source>
        <dbReference type="SAM" id="MobiDB-lite"/>
    </source>
</evidence>
<dbReference type="EMBL" id="JAAALK010000282">
    <property type="protein sequence ID" value="KAG8080693.1"/>
    <property type="molecule type" value="Genomic_DNA"/>
</dbReference>
<name>A0A8J5TEM7_ZIZPA</name>
<sequence length="106" mass="11156">MLGLARHGGGDQVGALEAPPELHPSSPLEAPPDPPVLGAFCFLGNCANSPLEGGCDHDCASSACKEPTPIESWLGLCSRGFEGCVPMSPTTRQHPPLRSRHCWLQV</sequence>
<dbReference type="Proteomes" id="UP000729402">
    <property type="component" value="Unassembled WGS sequence"/>
</dbReference>
<reference evidence="2" key="2">
    <citation type="submission" date="2021-02" db="EMBL/GenBank/DDBJ databases">
        <authorList>
            <person name="Kimball J.A."/>
            <person name="Haas M.W."/>
            <person name="Macchietto M."/>
            <person name="Kono T."/>
            <person name="Duquette J."/>
            <person name="Shao M."/>
        </authorList>
    </citation>
    <scope>NUCLEOTIDE SEQUENCE</scope>
    <source>
        <tissue evidence="2">Fresh leaf tissue</tissue>
    </source>
</reference>
<dbReference type="AlphaFoldDB" id="A0A8J5TEM7"/>
<feature type="compositionally biased region" description="Gly residues" evidence="1">
    <location>
        <begin position="1"/>
        <end position="12"/>
    </location>
</feature>
<comment type="caution">
    <text evidence="2">The sequence shown here is derived from an EMBL/GenBank/DDBJ whole genome shotgun (WGS) entry which is preliminary data.</text>
</comment>
<gene>
    <name evidence="2" type="ORF">GUJ93_ZPchr0007g3362</name>
</gene>